<evidence type="ECO:0000313" key="4">
    <source>
        <dbReference type="EMBL" id="VFQ69103.1"/>
    </source>
</evidence>
<evidence type="ECO:0000256" key="2">
    <source>
        <dbReference type="SAM" id="Phobius"/>
    </source>
</evidence>
<accession>A0A484KTR5</accession>
<dbReference type="Pfam" id="PF00561">
    <property type="entry name" value="Abhydrolase_1"/>
    <property type="match status" value="1"/>
</dbReference>
<dbReference type="PANTHER" id="PTHR43329">
    <property type="entry name" value="EPOXIDE HYDROLASE"/>
    <property type="match status" value="1"/>
</dbReference>
<proteinExistence type="predicted"/>
<name>A0A484KTR5_9ASTE</name>
<feature type="domain" description="AB hydrolase-1" evidence="3">
    <location>
        <begin position="121"/>
        <end position="283"/>
    </location>
</feature>
<organism evidence="4 5">
    <name type="scientific">Cuscuta campestris</name>
    <dbReference type="NCBI Taxonomy" id="132261"/>
    <lineage>
        <taxon>Eukaryota</taxon>
        <taxon>Viridiplantae</taxon>
        <taxon>Streptophyta</taxon>
        <taxon>Embryophyta</taxon>
        <taxon>Tracheophyta</taxon>
        <taxon>Spermatophyta</taxon>
        <taxon>Magnoliopsida</taxon>
        <taxon>eudicotyledons</taxon>
        <taxon>Gunneridae</taxon>
        <taxon>Pentapetalae</taxon>
        <taxon>asterids</taxon>
        <taxon>lamiids</taxon>
        <taxon>Solanales</taxon>
        <taxon>Convolvulaceae</taxon>
        <taxon>Cuscuteae</taxon>
        <taxon>Cuscuta</taxon>
        <taxon>Cuscuta subgen. Grammica</taxon>
        <taxon>Cuscuta sect. Cleistogrammica</taxon>
    </lineage>
</organism>
<dbReference type="OrthoDB" id="6431331at2759"/>
<dbReference type="EMBL" id="OOIL02000769">
    <property type="protein sequence ID" value="VFQ69103.1"/>
    <property type="molecule type" value="Genomic_DNA"/>
</dbReference>
<dbReference type="InterPro" id="IPR000073">
    <property type="entry name" value="AB_hydrolase_1"/>
</dbReference>
<protein>
    <recommendedName>
        <fullName evidence="3">AB hydrolase-1 domain-containing protein</fullName>
    </recommendedName>
</protein>
<dbReference type="GO" id="GO:0016787">
    <property type="term" value="F:hydrolase activity"/>
    <property type="evidence" value="ECO:0007669"/>
    <property type="project" value="UniProtKB-ARBA"/>
</dbReference>
<keyword evidence="5" id="KW-1185">Reference proteome</keyword>
<dbReference type="AlphaFoldDB" id="A0A484KTR5"/>
<evidence type="ECO:0000313" key="5">
    <source>
        <dbReference type="Proteomes" id="UP000595140"/>
    </source>
</evidence>
<dbReference type="Gene3D" id="3.40.50.1820">
    <property type="entry name" value="alpha/beta hydrolase"/>
    <property type="match status" value="1"/>
</dbReference>
<evidence type="ECO:0000259" key="3">
    <source>
        <dbReference type="Pfam" id="PF00561"/>
    </source>
</evidence>
<reference evidence="4 5" key="1">
    <citation type="submission" date="2018-04" db="EMBL/GenBank/DDBJ databases">
        <authorList>
            <person name="Vogel A."/>
        </authorList>
    </citation>
    <scope>NUCLEOTIDE SEQUENCE [LARGE SCALE GENOMIC DNA]</scope>
</reference>
<dbReference type="InterPro" id="IPR029058">
    <property type="entry name" value="AB_hydrolase_fold"/>
</dbReference>
<keyword evidence="2" id="KW-0472">Membrane</keyword>
<feature type="compositionally biased region" description="Basic and acidic residues" evidence="1">
    <location>
        <begin position="443"/>
        <end position="460"/>
    </location>
</feature>
<keyword evidence="2" id="KW-0812">Transmembrane</keyword>
<feature type="transmembrane region" description="Helical" evidence="2">
    <location>
        <begin position="47"/>
        <end position="68"/>
    </location>
</feature>
<keyword evidence="2" id="KW-1133">Transmembrane helix</keyword>
<feature type="compositionally biased region" description="Pro residues" evidence="1">
    <location>
        <begin position="20"/>
        <end position="37"/>
    </location>
</feature>
<dbReference type="Proteomes" id="UP000595140">
    <property type="component" value="Unassembled WGS sequence"/>
</dbReference>
<gene>
    <name evidence="4" type="ORF">CCAM_LOCUS10879</name>
</gene>
<feature type="region of interest" description="Disordered" evidence="1">
    <location>
        <begin position="443"/>
        <end position="462"/>
    </location>
</feature>
<evidence type="ECO:0000256" key="1">
    <source>
        <dbReference type="SAM" id="MobiDB-lite"/>
    </source>
</evidence>
<feature type="region of interest" description="Disordered" evidence="1">
    <location>
        <begin position="1"/>
        <end position="37"/>
    </location>
</feature>
<dbReference type="SUPFAM" id="SSF53474">
    <property type="entry name" value="alpha/beta-Hydrolases"/>
    <property type="match status" value="1"/>
</dbReference>
<sequence length="482" mass="53590">MAIITEEPDSPTLPLKPHTSSPPPKPRTQLPTPPPPTTKNAANPFQFWLYFTVLVSLVTFIFILLSSLSPQDPRAWFLRLPPNLRRHYSTGRTIKVQIAPNLPQVEVFLIQEGPVKSLENVLFVHGIGCSTFAFQKILALLGQKGVHAIAFDQPGFGFSDKSMVVEEVEGGSGGGLQGIRDVYNEIMEKGLFWGFDQLVEKGYVNYEESEHPKRKSVKAIELGPEEMGKVLGQVIEALRLAPVDLVLHDSALGLSANWVLENSRLVRSVTILDSEPKETALPLWAFEIPVIREVVLHSEILFRRLLEKCCSPSVSKSDVEAHRALAMGRDARRAIVGTGKRLNSSFDLAEWSASAGVKELPMHVVWSTGFSNEWIEKGRRVAASLPRAKFGTHSGGRWPQEHSADEIAESIHQFVSSLPKPIRQSEEETVPEHVQKMINEAQDTGHDDNHHHNHGHEHYNAHHGHAHAGYMDAYGLGHGWAM</sequence>